<evidence type="ECO:0000256" key="10">
    <source>
        <dbReference type="HAMAP-Rule" id="MF_00321"/>
    </source>
</evidence>
<keyword evidence="9 10" id="KW-0131">Cell cycle</keyword>
<comment type="similarity">
    <text evidence="2 10">Belongs to the TRAFAC class TrmE-Era-EngA-EngB-Septin-like GTPase superfamily. EngB GTPase family.</text>
</comment>
<keyword evidence="7 10" id="KW-0342">GTP-binding</keyword>
<dbReference type="GO" id="GO:0005525">
    <property type="term" value="F:GTP binding"/>
    <property type="evidence" value="ECO:0007669"/>
    <property type="project" value="UniProtKB-UniRule"/>
</dbReference>
<comment type="cofactor">
    <cofactor evidence="1">
        <name>Mg(2+)</name>
        <dbReference type="ChEBI" id="CHEBI:18420"/>
    </cofactor>
</comment>
<comment type="function">
    <text evidence="10">Necessary for normal cell division and for the maintenance of normal septation.</text>
</comment>
<dbReference type="InterPro" id="IPR005225">
    <property type="entry name" value="Small_GTP-bd"/>
</dbReference>
<dbReference type="GO" id="GO:0046872">
    <property type="term" value="F:metal ion binding"/>
    <property type="evidence" value="ECO:0007669"/>
    <property type="project" value="UniProtKB-KW"/>
</dbReference>
<evidence type="ECO:0000256" key="8">
    <source>
        <dbReference type="ARBA" id="ARBA00023210"/>
    </source>
</evidence>
<dbReference type="CDD" id="cd01876">
    <property type="entry name" value="YihA_EngB"/>
    <property type="match status" value="1"/>
</dbReference>
<organism evidence="12 13">
    <name type="scientific">Facklamia hominis</name>
    <dbReference type="NCBI Taxonomy" id="178214"/>
    <lineage>
        <taxon>Bacteria</taxon>
        <taxon>Bacillati</taxon>
        <taxon>Bacillota</taxon>
        <taxon>Bacilli</taxon>
        <taxon>Lactobacillales</taxon>
        <taxon>Aerococcaceae</taxon>
        <taxon>Facklamia</taxon>
    </lineage>
</organism>
<keyword evidence="8 10" id="KW-0717">Septation</keyword>
<dbReference type="InterPro" id="IPR006073">
    <property type="entry name" value="GTP-bd"/>
</dbReference>
<evidence type="ECO:0000256" key="4">
    <source>
        <dbReference type="ARBA" id="ARBA00022723"/>
    </source>
</evidence>
<gene>
    <name evidence="12" type="primary">yihA</name>
    <name evidence="10" type="synonym">engB</name>
    <name evidence="12" type="ORF">QP433_00495</name>
</gene>
<dbReference type="PROSITE" id="PS51706">
    <property type="entry name" value="G_ENGB"/>
    <property type="match status" value="1"/>
</dbReference>
<evidence type="ECO:0000259" key="11">
    <source>
        <dbReference type="PROSITE" id="PS51706"/>
    </source>
</evidence>
<evidence type="ECO:0000256" key="7">
    <source>
        <dbReference type="ARBA" id="ARBA00023134"/>
    </source>
</evidence>
<reference evidence="12" key="1">
    <citation type="submission" date="2023-05" db="EMBL/GenBank/DDBJ databases">
        <title>Cataloging the Phylogenetic Diversity of Human Bladder Bacteria.</title>
        <authorList>
            <person name="Du J."/>
        </authorList>
    </citation>
    <scope>NUCLEOTIDE SEQUENCE</scope>
    <source>
        <strain evidence="12">UMB1231</strain>
    </source>
</reference>
<evidence type="ECO:0000256" key="1">
    <source>
        <dbReference type="ARBA" id="ARBA00001946"/>
    </source>
</evidence>
<dbReference type="Gene3D" id="3.40.50.300">
    <property type="entry name" value="P-loop containing nucleotide triphosphate hydrolases"/>
    <property type="match status" value="1"/>
</dbReference>
<keyword evidence="5 10" id="KW-0547">Nucleotide-binding</keyword>
<dbReference type="GO" id="GO:0005829">
    <property type="term" value="C:cytosol"/>
    <property type="evidence" value="ECO:0007669"/>
    <property type="project" value="TreeGrafter"/>
</dbReference>
<dbReference type="EMBL" id="JASOOE010000001">
    <property type="protein sequence ID" value="MDK7186456.1"/>
    <property type="molecule type" value="Genomic_DNA"/>
</dbReference>
<dbReference type="RefSeq" id="WP_070608562.1">
    <property type="nucleotide sequence ID" value="NZ_JASOOE010000001.1"/>
</dbReference>
<evidence type="ECO:0000256" key="9">
    <source>
        <dbReference type="ARBA" id="ARBA00023306"/>
    </source>
</evidence>
<evidence type="ECO:0000256" key="5">
    <source>
        <dbReference type="ARBA" id="ARBA00022741"/>
    </source>
</evidence>
<dbReference type="InterPro" id="IPR030393">
    <property type="entry name" value="G_ENGB_dom"/>
</dbReference>
<feature type="domain" description="EngB-type G" evidence="11">
    <location>
        <begin position="22"/>
        <end position="195"/>
    </location>
</feature>
<dbReference type="SUPFAM" id="SSF52540">
    <property type="entry name" value="P-loop containing nucleoside triphosphate hydrolases"/>
    <property type="match status" value="1"/>
</dbReference>
<keyword evidence="4" id="KW-0479">Metal-binding</keyword>
<evidence type="ECO:0000313" key="12">
    <source>
        <dbReference type="EMBL" id="MDK7186456.1"/>
    </source>
</evidence>
<protein>
    <recommendedName>
        <fullName evidence="10">Probable GTP-binding protein EngB</fullName>
    </recommendedName>
</protein>
<proteinExistence type="inferred from homology"/>
<dbReference type="AlphaFoldDB" id="A0AAJ1V2K1"/>
<dbReference type="Proteomes" id="UP001229251">
    <property type="component" value="Unassembled WGS sequence"/>
</dbReference>
<dbReference type="PANTHER" id="PTHR11649:SF13">
    <property type="entry name" value="ENGB-TYPE G DOMAIN-CONTAINING PROTEIN"/>
    <property type="match status" value="1"/>
</dbReference>
<dbReference type="NCBIfam" id="TIGR00231">
    <property type="entry name" value="small_GTP"/>
    <property type="match status" value="1"/>
</dbReference>
<keyword evidence="3 10" id="KW-0132">Cell division</keyword>
<name>A0AAJ1V2K1_9LACT</name>
<dbReference type="GO" id="GO:0000917">
    <property type="term" value="P:division septum assembly"/>
    <property type="evidence" value="ECO:0007669"/>
    <property type="project" value="UniProtKB-KW"/>
</dbReference>
<comment type="caution">
    <text evidence="12">The sequence shown here is derived from an EMBL/GenBank/DDBJ whole genome shotgun (WGS) entry which is preliminary data.</text>
</comment>
<evidence type="ECO:0000256" key="2">
    <source>
        <dbReference type="ARBA" id="ARBA00009638"/>
    </source>
</evidence>
<evidence type="ECO:0000256" key="6">
    <source>
        <dbReference type="ARBA" id="ARBA00022842"/>
    </source>
</evidence>
<dbReference type="InterPro" id="IPR027417">
    <property type="entry name" value="P-loop_NTPase"/>
</dbReference>
<sequence>MQIKEANFVISAVKPDQYPQDDLLEVALAGRSNVGKSSFINRMVQRKALARTSSQPGKTQTLNFYEINKSFRFVDVPGYGYARVSKQSRHAFSQLNATYLSQRPNIALLFLLMDIRHEPTRLDKEMFAFAESLDIPFAVILTKLDKIKRSQVNKHLSMYKKALDLPTTDALFPFSAKDGVGAEAIWQVINHFIQEEV</sequence>
<dbReference type="InterPro" id="IPR019987">
    <property type="entry name" value="GTP-bd_ribosome_bio_YsxC"/>
</dbReference>
<evidence type="ECO:0000313" key="13">
    <source>
        <dbReference type="Proteomes" id="UP001229251"/>
    </source>
</evidence>
<dbReference type="FunFam" id="3.40.50.300:FF:000098">
    <property type="entry name" value="Probable GTP-binding protein EngB"/>
    <property type="match status" value="1"/>
</dbReference>
<dbReference type="NCBIfam" id="TIGR03598">
    <property type="entry name" value="GTPase_YsxC"/>
    <property type="match status" value="1"/>
</dbReference>
<keyword evidence="6" id="KW-0460">Magnesium</keyword>
<dbReference type="Pfam" id="PF01926">
    <property type="entry name" value="MMR_HSR1"/>
    <property type="match status" value="1"/>
</dbReference>
<evidence type="ECO:0000256" key="3">
    <source>
        <dbReference type="ARBA" id="ARBA00022618"/>
    </source>
</evidence>
<dbReference type="HAMAP" id="MF_00321">
    <property type="entry name" value="GTPase_EngB"/>
    <property type="match status" value="1"/>
</dbReference>
<accession>A0AAJ1V2K1</accession>
<dbReference type="PANTHER" id="PTHR11649">
    <property type="entry name" value="MSS1/TRME-RELATED GTP-BINDING PROTEIN"/>
    <property type="match status" value="1"/>
</dbReference>